<dbReference type="SMART" id="SM00382">
    <property type="entry name" value="AAA"/>
    <property type="match status" value="1"/>
</dbReference>
<dbReference type="Pfam" id="PF11638">
    <property type="entry name" value="DnaA_N"/>
    <property type="match status" value="1"/>
</dbReference>
<evidence type="ECO:0000259" key="10">
    <source>
        <dbReference type="SMART" id="SM00760"/>
    </source>
</evidence>
<dbReference type="PANTHER" id="PTHR30050:SF2">
    <property type="entry name" value="CHROMOSOMAL REPLICATION INITIATOR PROTEIN DNAA"/>
    <property type="match status" value="1"/>
</dbReference>
<dbReference type="GO" id="GO:0006275">
    <property type="term" value="P:regulation of DNA replication"/>
    <property type="evidence" value="ECO:0007669"/>
    <property type="project" value="InterPro"/>
</dbReference>
<accession>A0A832GLY0</accession>
<dbReference type="InterPro" id="IPR020591">
    <property type="entry name" value="Chromosome_initiator_DnaA-like"/>
</dbReference>
<evidence type="ECO:0000256" key="2">
    <source>
        <dbReference type="ARBA" id="ARBA00022705"/>
    </source>
</evidence>
<dbReference type="Gene3D" id="3.40.50.300">
    <property type="entry name" value="P-loop containing nucleotide triphosphate hydrolases"/>
    <property type="match status" value="1"/>
</dbReference>
<dbReference type="InterPro" id="IPR013159">
    <property type="entry name" value="DnaA_C"/>
</dbReference>
<dbReference type="InterPro" id="IPR003593">
    <property type="entry name" value="AAA+_ATPase"/>
</dbReference>
<dbReference type="InterPro" id="IPR024633">
    <property type="entry name" value="DnaA_N_dom"/>
</dbReference>
<feature type="domain" description="Chromosomal replication initiator DnaA C-terminal" evidence="10">
    <location>
        <begin position="343"/>
        <end position="411"/>
    </location>
</feature>
<dbReference type="GO" id="GO:0003688">
    <property type="term" value="F:DNA replication origin binding"/>
    <property type="evidence" value="ECO:0007669"/>
    <property type="project" value="TreeGrafter"/>
</dbReference>
<comment type="function">
    <text evidence="7">Plays an essential role in the initiation and regulation of chromosomal replication. ATP-DnaA binds to the origin of replication (oriC) to initiate formation of the DNA replication initiation complex once per cell cycle. Binds the DnaA box (a 9 base pair repeat at the origin) and separates the double-stranded (ds)DNA. Forms a right-handed helical filament on oriC DNA; dsDNA binds to the exterior of the filament while single-stranded (ss)DNA is stabiized in the filament's interior. The ATP-DnaA-oriC complex binds and stabilizes one strand of the AT-rich DNA unwinding element (DUE), permitting loading of DNA polymerase. After initiation quickly degrades to an ADP-DnaA complex that is not apt for DNA replication. Binds acidic phospholipids.</text>
</comment>
<keyword evidence="1" id="KW-0963">Cytoplasm</keyword>
<evidence type="ECO:0000256" key="6">
    <source>
        <dbReference type="ARBA" id="ARBA00023125"/>
    </source>
</evidence>
<keyword evidence="6 7" id="KW-0238">DNA-binding</keyword>
<evidence type="ECO:0000256" key="7">
    <source>
        <dbReference type="RuleBase" id="RU000577"/>
    </source>
</evidence>
<keyword evidence="3 7" id="KW-0547">Nucleotide-binding</keyword>
<dbReference type="GO" id="GO:0006270">
    <property type="term" value="P:DNA replication initiation"/>
    <property type="evidence" value="ECO:0007669"/>
    <property type="project" value="InterPro"/>
</dbReference>
<dbReference type="InterPro" id="IPR013317">
    <property type="entry name" value="DnaA_dom"/>
</dbReference>
<dbReference type="GO" id="GO:0005886">
    <property type="term" value="C:plasma membrane"/>
    <property type="evidence" value="ECO:0007669"/>
    <property type="project" value="TreeGrafter"/>
</dbReference>
<dbReference type="InterPro" id="IPR010921">
    <property type="entry name" value="Trp_repressor/repl_initiator"/>
</dbReference>
<comment type="similarity">
    <text evidence="8">Belongs to the DnaA family.</text>
</comment>
<dbReference type="PRINTS" id="PR00051">
    <property type="entry name" value="DNAA"/>
</dbReference>
<evidence type="ECO:0000256" key="1">
    <source>
        <dbReference type="ARBA" id="ARBA00022490"/>
    </source>
</evidence>
<evidence type="ECO:0000256" key="5">
    <source>
        <dbReference type="ARBA" id="ARBA00023121"/>
    </source>
</evidence>
<evidence type="ECO:0000313" key="11">
    <source>
        <dbReference type="EMBL" id="HGV54750.1"/>
    </source>
</evidence>
<gene>
    <name evidence="11" type="ORF">ENT73_01500</name>
</gene>
<dbReference type="SMART" id="SM00760">
    <property type="entry name" value="Bac_DnaA_C"/>
    <property type="match status" value="1"/>
</dbReference>
<name>A0A832GLY0_9BACT</name>
<evidence type="ECO:0000259" key="9">
    <source>
        <dbReference type="SMART" id="SM00382"/>
    </source>
</evidence>
<dbReference type="PANTHER" id="PTHR30050">
    <property type="entry name" value="CHROMOSOMAL REPLICATION INITIATOR PROTEIN DNAA"/>
    <property type="match status" value="1"/>
</dbReference>
<dbReference type="GO" id="GO:0005524">
    <property type="term" value="F:ATP binding"/>
    <property type="evidence" value="ECO:0007669"/>
    <property type="project" value="UniProtKB-KW"/>
</dbReference>
<dbReference type="SUPFAM" id="SSF52540">
    <property type="entry name" value="P-loop containing nucleoside triphosphate hydrolases"/>
    <property type="match status" value="1"/>
</dbReference>
<dbReference type="AlphaFoldDB" id="A0A832GLY0"/>
<dbReference type="InterPro" id="IPR038454">
    <property type="entry name" value="DnaA_N_sf"/>
</dbReference>
<proteinExistence type="inferred from homology"/>
<dbReference type="Pfam" id="PF00308">
    <property type="entry name" value="Bac_DnaA"/>
    <property type="match status" value="1"/>
</dbReference>
<dbReference type="SUPFAM" id="SSF48295">
    <property type="entry name" value="TrpR-like"/>
    <property type="match status" value="1"/>
</dbReference>
<evidence type="ECO:0000256" key="3">
    <source>
        <dbReference type="ARBA" id="ARBA00022741"/>
    </source>
</evidence>
<keyword evidence="4 7" id="KW-0067">ATP-binding</keyword>
<keyword evidence="2 7" id="KW-0235">DNA replication</keyword>
<dbReference type="Gene3D" id="1.10.1750.10">
    <property type="match status" value="1"/>
</dbReference>
<keyword evidence="5" id="KW-0446">Lipid-binding</keyword>
<dbReference type="CDD" id="cd00009">
    <property type="entry name" value="AAA"/>
    <property type="match status" value="1"/>
</dbReference>
<sequence length="458" mass="53398">MMNKKGLSWEYIKGRIKEELPQTIYQVWFSQLEGEVLEHKLVLKVPNEFARSWLKENYHSLLQRIIKEVGLTSYELRVLSAPKAEQMLLPYNPVELIGRRLSPKYTLREFVVGRCNELAYKVCHKLVEDKPKGYFIYLYGNYGLGKTHLVQGVGNDLLSQGFDRVYYFTAQDFLNYLLKYLRSGQIESFKRKIQEQCDIFLLDGVHFFSGKEFTQSELAFLLDYLLEQGKTVIFTSLKLPQELEEVDSSLRSRLNASLIIRLNQPDLETRKKIIRFKAKKEGYKLPSEVVDFLAKNLRGDIRQIESAVIGLLARVTLLKEPISLSLARDLIAEISLDREENSELEIFLDSLSRFYGINREEILSSSRKKNIVLARKTLIYLLKTLAHKNLKEIAQILKKEHSTVIHHLRSFEKKLSEDRAFKFQFEFLVKELSQEITLTQTETQDLEETSQEAFLGSY</sequence>
<dbReference type="Gene3D" id="3.30.300.180">
    <property type="match status" value="1"/>
</dbReference>
<evidence type="ECO:0000256" key="8">
    <source>
        <dbReference type="RuleBase" id="RU004227"/>
    </source>
</evidence>
<dbReference type="EMBL" id="DSZU01000024">
    <property type="protein sequence ID" value="HGV54750.1"/>
    <property type="molecule type" value="Genomic_DNA"/>
</dbReference>
<dbReference type="InterPro" id="IPR027417">
    <property type="entry name" value="P-loop_NTPase"/>
</dbReference>
<comment type="caution">
    <text evidence="11">The sequence shown here is derived from an EMBL/GenBank/DDBJ whole genome shotgun (WGS) entry which is preliminary data.</text>
</comment>
<protein>
    <recommendedName>
        <fullName evidence="7">Chromosomal replication initiator protein DnaA</fullName>
    </recommendedName>
</protein>
<dbReference type="GO" id="GO:0008289">
    <property type="term" value="F:lipid binding"/>
    <property type="evidence" value="ECO:0007669"/>
    <property type="project" value="UniProtKB-KW"/>
</dbReference>
<dbReference type="Pfam" id="PF08299">
    <property type="entry name" value="Bac_DnaA_C"/>
    <property type="match status" value="1"/>
</dbReference>
<dbReference type="Gene3D" id="1.10.8.60">
    <property type="match status" value="1"/>
</dbReference>
<dbReference type="CDD" id="cd06571">
    <property type="entry name" value="Bac_DnaA_C"/>
    <property type="match status" value="1"/>
</dbReference>
<reference evidence="11" key="1">
    <citation type="journal article" date="2020" name="mSystems">
        <title>Genome- and Community-Level Interaction Insights into Carbon Utilization and Element Cycling Functions of Hydrothermarchaeota in Hydrothermal Sediment.</title>
        <authorList>
            <person name="Zhou Z."/>
            <person name="Liu Y."/>
            <person name="Xu W."/>
            <person name="Pan J."/>
            <person name="Luo Z.H."/>
            <person name="Li M."/>
        </authorList>
    </citation>
    <scope>NUCLEOTIDE SEQUENCE [LARGE SCALE GENOMIC DNA]</scope>
    <source>
        <strain evidence="11">SpSt-605</strain>
    </source>
</reference>
<organism evidence="11">
    <name type="scientific">Caldimicrobium thiodismutans</name>
    <dbReference type="NCBI Taxonomy" id="1653476"/>
    <lineage>
        <taxon>Bacteria</taxon>
        <taxon>Pseudomonadati</taxon>
        <taxon>Thermodesulfobacteriota</taxon>
        <taxon>Thermodesulfobacteria</taxon>
        <taxon>Thermodesulfobacteriales</taxon>
        <taxon>Thermodesulfobacteriaceae</taxon>
        <taxon>Caldimicrobium</taxon>
    </lineage>
</organism>
<evidence type="ECO:0000256" key="4">
    <source>
        <dbReference type="ARBA" id="ARBA00022840"/>
    </source>
</evidence>
<feature type="domain" description="AAA+ ATPase" evidence="9">
    <location>
        <begin position="132"/>
        <end position="266"/>
    </location>
</feature>